<dbReference type="EMBL" id="QHKO01000004">
    <property type="protein sequence ID" value="RAL22146.1"/>
    <property type="molecule type" value="Genomic_DNA"/>
</dbReference>
<dbReference type="Proteomes" id="UP000249169">
    <property type="component" value="Unassembled WGS sequence"/>
</dbReference>
<keyword evidence="3" id="KW-1185">Reference proteome</keyword>
<feature type="compositionally biased region" description="Basic residues" evidence="1">
    <location>
        <begin position="64"/>
        <end position="103"/>
    </location>
</feature>
<evidence type="ECO:0000256" key="1">
    <source>
        <dbReference type="SAM" id="MobiDB-lite"/>
    </source>
</evidence>
<dbReference type="OrthoDB" id="5521326at2"/>
<name>A0A328C561_9DELT</name>
<feature type="compositionally biased region" description="Basic residues" evidence="1">
    <location>
        <begin position="20"/>
        <end position="33"/>
    </location>
</feature>
<feature type="compositionally biased region" description="Basic and acidic residues" evidence="1">
    <location>
        <begin position="104"/>
        <end position="116"/>
    </location>
</feature>
<proteinExistence type="predicted"/>
<gene>
    <name evidence="2" type="ORF">DL240_09835</name>
</gene>
<evidence type="ECO:0000313" key="3">
    <source>
        <dbReference type="Proteomes" id="UP000249169"/>
    </source>
</evidence>
<feature type="compositionally biased region" description="Low complexity" evidence="1">
    <location>
        <begin position="34"/>
        <end position="63"/>
    </location>
</feature>
<organism evidence="2 3">
    <name type="scientific">Lujinxingia litoralis</name>
    <dbReference type="NCBI Taxonomy" id="2211119"/>
    <lineage>
        <taxon>Bacteria</taxon>
        <taxon>Deltaproteobacteria</taxon>
        <taxon>Bradymonadales</taxon>
        <taxon>Lujinxingiaceae</taxon>
        <taxon>Lujinxingia</taxon>
    </lineage>
</organism>
<sequence length="238" mass="26925">MSEEANQSAQDNNPEGGGSSKRRRRRRRRRSRSSKGSNQTPQTQQSQQEDSAAAKDSGGSKAVAKSKARPRSNRSSRGSARRNSRNRSSGKRRPRKKTPVRKLKTPESKLGGREPLVDLSAAPQQRGPVELTPFELFCAYHCGITDNNNYRQQSLREVARRFNKPVPEMEQALRDFGLDKETVKRSRFDISLCHLDMKVAPEGIDKRELARVLFDEFLEETPKARERVEAFEAEASGE</sequence>
<accession>A0A328C561</accession>
<comment type="caution">
    <text evidence="2">The sequence shown here is derived from an EMBL/GenBank/DDBJ whole genome shotgun (WGS) entry which is preliminary data.</text>
</comment>
<dbReference type="RefSeq" id="WP_111729717.1">
    <property type="nucleotide sequence ID" value="NZ_QHKO01000004.1"/>
</dbReference>
<feature type="region of interest" description="Disordered" evidence="1">
    <location>
        <begin position="1"/>
        <end position="124"/>
    </location>
</feature>
<protein>
    <submittedName>
        <fullName evidence="2">Uncharacterized protein</fullName>
    </submittedName>
</protein>
<dbReference type="AlphaFoldDB" id="A0A328C561"/>
<feature type="compositionally biased region" description="Polar residues" evidence="1">
    <location>
        <begin position="1"/>
        <end position="13"/>
    </location>
</feature>
<evidence type="ECO:0000313" key="2">
    <source>
        <dbReference type="EMBL" id="RAL22146.1"/>
    </source>
</evidence>
<reference evidence="2 3" key="1">
    <citation type="submission" date="2018-05" db="EMBL/GenBank/DDBJ databases">
        <title>Lujinxingia marina gen. nov. sp. nov., a new facultative anaerobic member of the class Deltaproteobacteria, and proposal of Lujinxingaceae fam. nov.</title>
        <authorList>
            <person name="Li C.-M."/>
        </authorList>
    </citation>
    <scope>NUCLEOTIDE SEQUENCE [LARGE SCALE GENOMIC DNA]</scope>
    <source>
        <strain evidence="2 3">B210</strain>
    </source>
</reference>